<accession>A0A6G1CQJ9</accession>
<name>A0A6G1CQJ9_9ORYZ</name>
<organism evidence="1 2">
    <name type="scientific">Oryza meyeriana var. granulata</name>
    <dbReference type="NCBI Taxonomy" id="110450"/>
    <lineage>
        <taxon>Eukaryota</taxon>
        <taxon>Viridiplantae</taxon>
        <taxon>Streptophyta</taxon>
        <taxon>Embryophyta</taxon>
        <taxon>Tracheophyta</taxon>
        <taxon>Spermatophyta</taxon>
        <taxon>Magnoliopsida</taxon>
        <taxon>Liliopsida</taxon>
        <taxon>Poales</taxon>
        <taxon>Poaceae</taxon>
        <taxon>BOP clade</taxon>
        <taxon>Oryzoideae</taxon>
        <taxon>Oryzeae</taxon>
        <taxon>Oryzinae</taxon>
        <taxon>Oryza</taxon>
        <taxon>Oryza meyeriana</taxon>
    </lineage>
</organism>
<evidence type="ECO:0000313" key="1">
    <source>
        <dbReference type="EMBL" id="KAF0902422.1"/>
    </source>
</evidence>
<comment type="caution">
    <text evidence="1">The sequence shown here is derived from an EMBL/GenBank/DDBJ whole genome shotgun (WGS) entry which is preliminary data.</text>
</comment>
<sequence>MGVLVGAVVVMVMPSDPHLLDIKVIQGSVGVDISPFHRYPPRWVRLNISLDASNPITNRWAAWFKNISMVINASDDGNESMPSRLNIDGGADSLQSGQEMYIRSVQSTDDPVADMGDYFVKKLCRRENIDVTMRIEGTLVLQMVGMLNGGGGLGQARRNPAVTYTCLGITLTVDNSPSYTGADVSCRSIDTRS</sequence>
<reference evidence="1 2" key="1">
    <citation type="submission" date="2019-11" db="EMBL/GenBank/DDBJ databases">
        <title>Whole genome sequence of Oryza granulata.</title>
        <authorList>
            <person name="Li W."/>
        </authorList>
    </citation>
    <scope>NUCLEOTIDE SEQUENCE [LARGE SCALE GENOMIC DNA]</scope>
    <source>
        <strain evidence="2">cv. Menghai</strain>
        <tissue evidence="1">Leaf</tissue>
    </source>
</reference>
<gene>
    <name evidence="1" type="ORF">E2562_016257</name>
</gene>
<keyword evidence="2" id="KW-1185">Reference proteome</keyword>
<evidence type="ECO:0000313" key="2">
    <source>
        <dbReference type="Proteomes" id="UP000479710"/>
    </source>
</evidence>
<dbReference type="AlphaFoldDB" id="A0A6G1CQJ9"/>
<proteinExistence type="predicted"/>
<protein>
    <submittedName>
        <fullName evidence="1">Uncharacterized protein</fullName>
    </submittedName>
</protein>
<dbReference type="EMBL" id="SPHZ02000008">
    <property type="protein sequence ID" value="KAF0902422.1"/>
    <property type="molecule type" value="Genomic_DNA"/>
</dbReference>
<dbReference type="Proteomes" id="UP000479710">
    <property type="component" value="Unassembled WGS sequence"/>
</dbReference>